<dbReference type="EMBL" id="HBGS01009090">
    <property type="protein sequence ID" value="CAD9383155.1"/>
    <property type="molecule type" value="Transcribed_RNA"/>
</dbReference>
<evidence type="ECO:0000256" key="3">
    <source>
        <dbReference type="ARBA" id="ARBA00023135"/>
    </source>
</evidence>
<keyword evidence="2" id="KW-0963">Cytoplasm</keyword>
<dbReference type="PANTHER" id="PTHR17453">
    <property type="entry name" value="SIGNAL RECOGNITION PARTICLE 19 KD PROTEIN"/>
    <property type="match status" value="1"/>
</dbReference>
<dbReference type="PANTHER" id="PTHR17453:SF0">
    <property type="entry name" value="SIGNAL RECOGNITION PARTICLE 19 KDA PROTEIN"/>
    <property type="match status" value="1"/>
</dbReference>
<dbReference type="Gene3D" id="3.30.56.30">
    <property type="entry name" value="Signal recognition particle, SRP19-like subunit"/>
    <property type="match status" value="1"/>
</dbReference>
<dbReference type="GO" id="GO:0008312">
    <property type="term" value="F:7S RNA binding"/>
    <property type="evidence" value="ECO:0007669"/>
    <property type="project" value="InterPro"/>
</dbReference>
<proteinExistence type="predicted"/>
<evidence type="ECO:0000256" key="5">
    <source>
        <dbReference type="SAM" id="MobiDB-lite"/>
    </source>
</evidence>
<accession>A0A7S2B120</accession>
<dbReference type="Pfam" id="PF01922">
    <property type="entry name" value="SRP19"/>
    <property type="match status" value="1"/>
</dbReference>
<feature type="region of interest" description="Disordered" evidence="5">
    <location>
        <begin position="1"/>
        <end position="20"/>
    </location>
</feature>
<reference evidence="6" key="1">
    <citation type="submission" date="2021-01" db="EMBL/GenBank/DDBJ databases">
        <authorList>
            <person name="Corre E."/>
            <person name="Pelletier E."/>
            <person name="Niang G."/>
            <person name="Scheremetjew M."/>
            <person name="Finn R."/>
            <person name="Kale V."/>
            <person name="Holt S."/>
            <person name="Cochrane G."/>
            <person name="Meng A."/>
            <person name="Brown T."/>
            <person name="Cohen L."/>
        </authorList>
    </citation>
    <scope>NUCLEOTIDE SEQUENCE</scope>
    <source>
        <strain evidence="6">CCMP1381</strain>
    </source>
</reference>
<keyword evidence="3" id="KW-0733">Signal recognition particle</keyword>
<feature type="compositionally biased region" description="Low complexity" evidence="5">
    <location>
        <begin position="169"/>
        <end position="180"/>
    </location>
</feature>
<evidence type="ECO:0000313" key="6">
    <source>
        <dbReference type="EMBL" id="CAD9383155.1"/>
    </source>
</evidence>
<dbReference type="AlphaFoldDB" id="A0A7S2B120"/>
<dbReference type="InterPro" id="IPR002778">
    <property type="entry name" value="Signal_recog_particle_SRP19"/>
</dbReference>
<feature type="compositionally biased region" description="Basic residues" evidence="5">
    <location>
        <begin position="185"/>
        <end position="196"/>
    </location>
</feature>
<dbReference type="GO" id="GO:0006617">
    <property type="term" value="P:SRP-dependent cotranslational protein targeting to membrane, signal sequence recognition"/>
    <property type="evidence" value="ECO:0007669"/>
    <property type="project" value="TreeGrafter"/>
</dbReference>
<gene>
    <name evidence="6" type="ORF">DSPE1174_LOCUS4784</name>
</gene>
<organism evidence="6">
    <name type="scientific">Octactis speculum</name>
    <dbReference type="NCBI Taxonomy" id="3111310"/>
    <lineage>
        <taxon>Eukaryota</taxon>
        <taxon>Sar</taxon>
        <taxon>Stramenopiles</taxon>
        <taxon>Ochrophyta</taxon>
        <taxon>Dictyochophyceae</taxon>
        <taxon>Dictyochales</taxon>
        <taxon>Dictyochaceae</taxon>
        <taxon>Octactis</taxon>
    </lineage>
</organism>
<feature type="compositionally biased region" description="Basic residues" evidence="5">
    <location>
        <begin position="1"/>
        <end position="15"/>
    </location>
</feature>
<protein>
    <recommendedName>
        <fullName evidence="7">Signal recognition particle 19 kDa protein</fullName>
    </recommendedName>
</protein>
<dbReference type="SUPFAM" id="SSF69695">
    <property type="entry name" value="SRP19"/>
    <property type="match status" value="1"/>
</dbReference>
<evidence type="ECO:0008006" key="7">
    <source>
        <dbReference type="Google" id="ProtNLM"/>
    </source>
</evidence>
<feature type="region of interest" description="Disordered" evidence="5">
    <location>
        <begin position="164"/>
        <end position="196"/>
    </location>
</feature>
<keyword evidence="4" id="KW-0687">Ribonucleoprotein</keyword>
<dbReference type="GO" id="GO:0005786">
    <property type="term" value="C:signal recognition particle, endoplasmic reticulum targeting"/>
    <property type="evidence" value="ECO:0007669"/>
    <property type="project" value="UniProtKB-KW"/>
</dbReference>
<evidence type="ECO:0000256" key="2">
    <source>
        <dbReference type="ARBA" id="ARBA00022490"/>
    </source>
</evidence>
<evidence type="ECO:0000256" key="1">
    <source>
        <dbReference type="ARBA" id="ARBA00004496"/>
    </source>
</evidence>
<comment type="subcellular location">
    <subcellularLocation>
        <location evidence="1">Cytoplasm</location>
    </subcellularLocation>
</comment>
<name>A0A7S2B120_9STRA</name>
<dbReference type="InterPro" id="IPR036521">
    <property type="entry name" value="SRP19-like_sf"/>
</dbReference>
<sequence>MAPNKKNRSATKARKNAQAAVAEIPPGEEMYYTREMPNPNTKISWPPSMAGKLDDAKFICVWPSNINSKRTLAKGRRVPISHSCEDPIVAEMSEVLQFYKLNHVIEPYKCYPRDWTYPGRVKVKLFDEDDQPCSEEVPSRRVLMMKMGELIPKLKIRNKRMEMAKRNEAMQQAQIQAASATSGSNKRKGKGRKGKR</sequence>
<evidence type="ECO:0000256" key="4">
    <source>
        <dbReference type="ARBA" id="ARBA00023274"/>
    </source>
</evidence>